<feature type="domain" description="Major facilitator superfamily (MFS) profile" evidence="11">
    <location>
        <begin position="1933"/>
        <end position="2330"/>
    </location>
</feature>
<feature type="domain" description="Carrier" evidence="10">
    <location>
        <begin position="1579"/>
        <end position="1650"/>
    </location>
</feature>
<dbReference type="Gene3D" id="3.30.559.10">
    <property type="entry name" value="Chloramphenicol acetyltransferase-like domain"/>
    <property type="match status" value="1"/>
</dbReference>
<dbReference type="InterPro" id="IPR025110">
    <property type="entry name" value="AMP-bd_C"/>
</dbReference>
<dbReference type="SUPFAM" id="SSF103473">
    <property type="entry name" value="MFS general substrate transporter"/>
    <property type="match status" value="1"/>
</dbReference>
<dbReference type="Pfam" id="PF07690">
    <property type="entry name" value="MFS_1"/>
    <property type="match status" value="1"/>
</dbReference>
<gene>
    <name evidence="12" type="ORF">Pen02_28200</name>
</gene>
<evidence type="ECO:0000256" key="2">
    <source>
        <dbReference type="ARBA" id="ARBA00004651"/>
    </source>
</evidence>
<accession>A0ABQ4DZI3</accession>
<comment type="caution">
    <text evidence="12">The sequence shown here is derived from an EMBL/GenBank/DDBJ whole genome shotgun (WGS) entry which is preliminary data.</text>
</comment>
<evidence type="ECO:0000259" key="11">
    <source>
        <dbReference type="PROSITE" id="PS50850"/>
    </source>
</evidence>
<evidence type="ECO:0000313" key="13">
    <source>
        <dbReference type="Proteomes" id="UP000646749"/>
    </source>
</evidence>
<evidence type="ECO:0000313" key="12">
    <source>
        <dbReference type="EMBL" id="GIG87884.1"/>
    </source>
</evidence>
<feature type="transmembrane region" description="Helical" evidence="9">
    <location>
        <begin position="2264"/>
        <end position="2287"/>
    </location>
</feature>
<feature type="transmembrane region" description="Helical" evidence="9">
    <location>
        <begin position="2145"/>
        <end position="2168"/>
    </location>
</feature>
<feature type="transmembrane region" description="Helical" evidence="9">
    <location>
        <begin position="2093"/>
        <end position="2111"/>
    </location>
</feature>
<organism evidence="12 13">
    <name type="scientific">Plantactinospora endophytica</name>
    <dbReference type="NCBI Taxonomy" id="673535"/>
    <lineage>
        <taxon>Bacteria</taxon>
        <taxon>Bacillati</taxon>
        <taxon>Actinomycetota</taxon>
        <taxon>Actinomycetes</taxon>
        <taxon>Micromonosporales</taxon>
        <taxon>Micromonosporaceae</taxon>
        <taxon>Plantactinospora</taxon>
    </lineage>
</organism>
<feature type="region of interest" description="Disordered" evidence="8">
    <location>
        <begin position="1552"/>
        <end position="1576"/>
    </location>
</feature>
<reference evidence="12 13" key="1">
    <citation type="submission" date="2021-01" db="EMBL/GenBank/DDBJ databases">
        <title>Whole genome shotgun sequence of Plantactinospora endophytica NBRC 110450.</title>
        <authorList>
            <person name="Komaki H."/>
            <person name="Tamura T."/>
        </authorList>
    </citation>
    <scope>NUCLEOTIDE SEQUENCE [LARGE SCALE GENOMIC DNA]</scope>
    <source>
        <strain evidence="12 13">NBRC 110450</strain>
    </source>
</reference>
<keyword evidence="3" id="KW-0596">Phosphopantetheine</keyword>
<dbReference type="CDD" id="cd06173">
    <property type="entry name" value="MFS_MefA_like"/>
    <property type="match status" value="1"/>
</dbReference>
<keyword evidence="4" id="KW-0597">Phosphoprotein</keyword>
<feature type="transmembrane region" description="Helical" evidence="9">
    <location>
        <begin position="2316"/>
        <end position="2333"/>
    </location>
</feature>
<dbReference type="InterPro" id="IPR009081">
    <property type="entry name" value="PP-bd_ACP"/>
</dbReference>
<dbReference type="Pfam" id="PF00975">
    <property type="entry name" value="Thioesterase"/>
    <property type="match status" value="1"/>
</dbReference>
<keyword evidence="7 9" id="KW-0472">Membrane</keyword>
<dbReference type="InterPro" id="IPR011701">
    <property type="entry name" value="MFS"/>
</dbReference>
<proteinExistence type="predicted"/>
<sequence>MYGLVEQVAARFPDVVAVVDGDESLTYAALLERATRVGAGLRARGVRRGDIVALGLPRGAAAITAILGILRVGAAWLPLDSAHPAARRTRILEQVAPVLELVDAPTDQPGSVPRSTFQALLAAEHSDQRDSCRADDPAYVIVTSGSTGQPKPVVVPLRALAHYCRRASGVYRLGSGDRMLQFASLSFDASIEEIFLPLCTGATVVVRDERMIGRADLFLQTCAGWGITVLGLPTAYWLELLVSLDRGEATLPAQLRTVVIGGEAVRAEAVRRWQRHAPAGVRLVNSYGPTETTVVATTAELSTWTGDDPVPIGRPLPGVTCRVLDIETGAEVEDGIGELWIGGDGVATGYLGDAELTGRRFVDDGGRGREYRSGDRVRRRPDGELEYLGRLDRQVKLRGFRVEPAEVEAVLARAPGVLEAAVEVDELNGRPILRAHLLAAGGDDRPADPAVVREYVAQELPVFLRPHSITTHPRFPRTVSGKIDRAALVAAGADLRAKAGAAADAEQRATSDDDVSGAPSSVRRIWSELLGVDSVTDDDHFFEQGGDSLAAIRLVTRLYREHHLEIALSQVLARPRFGDLVATVRASGTPVDAGSAPPADAAVQDNGELTPLQRDFVVTEHLVELPVHTLGIRYRLPLQVEPDRLRHVLRRLARRHPALRQQIRFVDDRPCRVVADDDTVVLDTLDLRDAPPDEADRQARQARQAATRVPFDLSGTLPVRALLVRRTAGDELLLVVHHIGFDGWSAAVFGDDLGRLLGQAGPTEGDDAEVGGRAATALARLVGRDAAATRSAELVGYWRRRLAGLDTTWALPTDRPRPAQRTFAVQRIARTLDHDQVRRWHEQARRHHTSLFVVALAAVQALVHRYTGITDVTVLAPTARRGTDPETVDLVGPVVNVLPFRGDLRDDPSITQLVNRLATSVVEDLAHQYLPTPAIVGAADLPVGRGRNRVSTVSLSVHNLPEPTTGGIRYAGDEPPAAAMLDLAVAIDTVDGRTVLTLDYATELFDGRTVEAIGDHLVALLDAGCRNPELPISRLDMLSDAERNDILEGHQGTDLADIEVPPLHGVHEFVERWARKAPHSPALLVDGTTVSYGELDTAATRLAHRLVGLGAGPGVLVGICLERDRDLFVAMWAVLKTGAAYLPLDPGYPSDRLAMMLADSAAGMLLTRSDVTVPEPADGVEVVRLDRLPDDDLDVPPLPRVAPGSPAYMIYTSGSTGRPKGVVITHDRLVAMVAGWQHTYRLSPEWSYLQVASFSFDMFVAETLRGLCTGGRLVVAPREVLLRPESLADLIRDEQVAFFELVPAVLRRLLDHLDATGRGLPSMRVLIGGGEKWHVGEYRLARRIVGEHARVANAYGVTEVTVDNTVFEGEVDDLPDDAPLPIGRPFPGHRMHVLDRHGAPVPHGVVGELYLGGFGVADGYHRRPELTAQRFLPDPTRPGGKLYRTGDSARRRRDGVVDFLGRLDDQVKINGHRIELGEVEAALTALPGVQAAAASVHTTARGIDQLVGHVVLRDPGQSWSAEQIRATLATRLPRHLVPAQITLLASLPTTPNGKLDRRALPTPTDRLATGRPTDRTPLSSVELRVARAWVDVLDLGEPAALEPDDDFFALGGDSFAALRVVRRLDAEVTLIELYQNPTVRALAEVLDARAPRGAGLLHRLTPDDADVDAGGVTVVAVPYSGGNAIAYRPLALALPETWALHAVELPGHDPTRPDEPLRPAEEVASRVVDEMAGLRGPVLLYGHCLGVAVTVEIARQAEERGLDLVGVGLGAGFPTARLPGRLLDRIYRLVPTDRFTSNRELIAYLRGRGGFTDLTDPEDVEFALRNVRHDARDAERYFTDLYRARTVTPLRAPVRSIVGSRDRVTEHHAERVREWTHVASDVDQAVLPDAGHFFVGTHAEELAGALTGLAAPDRPRSSPAAAPLPGPEPRLGLFALVTAGQLVSMIGSGLSSFVLSIWVFAHTGSVGAFAVLSAIAVLPGVLIGPVGGAVADRWDRRRVMIASDVGSALAVAGVALLVLLDGLALWHVFLAVTITSVAGAFQRPAYLAAVAQMVPKRYLGHANGISQLGVGISAVFGPLLGAALYALVDVTGVLLVDLATFLVGVATLLWARIPDLAFRRREENFRTEISRGWAYIVRRPGLRAAMWFFTVDQLLFALGFAVVTPMLLIKHSPAAAGFALGAGGVGGLVGALVMGLWGGTRRRMDGVLLAMAAASLAMALAGLVPTAWCATVGMFGLALGVAVAEAHFIAMIQTKVGFELQGRVLALFLSVMMLATPLGYLVVAPLADTWIRPLLEPGGALASSVGAVLGTGPGRGLAFLVVLSGLAQLAWAYRGWRNPVLRNLEDDLPDALPPARLGDRDEMQRLADEQLAARV</sequence>
<dbReference type="InterPro" id="IPR001031">
    <property type="entry name" value="Thioesterase"/>
</dbReference>
<evidence type="ECO:0000256" key="4">
    <source>
        <dbReference type="ARBA" id="ARBA00022553"/>
    </source>
</evidence>
<keyword evidence="13" id="KW-1185">Reference proteome</keyword>
<name>A0ABQ4DZI3_9ACTN</name>
<dbReference type="InterPro" id="IPR029058">
    <property type="entry name" value="AB_hydrolase_fold"/>
</dbReference>
<dbReference type="Pfam" id="PF00668">
    <property type="entry name" value="Condensation"/>
    <property type="match status" value="1"/>
</dbReference>
<dbReference type="SUPFAM" id="SSF56801">
    <property type="entry name" value="Acetyl-CoA synthetase-like"/>
    <property type="match status" value="2"/>
</dbReference>
<dbReference type="InterPro" id="IPR010071">
    <property type="entry name" value="AA_adenyl_dom"/>
</dbReference>
<dbReference type="PANTHER" id="PTHR45527">
    <property type="entry name" value="NONRIBOSOMAL PEPTIDE SYNTHETASE"/>
    <property type="match status" value="1"/>
</dbReference>
<dbReference type="RefSeq" id="WP_377476602.1">
    <property type="nucleotide sequence ID" value="NZ_JBHTIQ010000273.1"/>
</dbReference>
<dbReference type="Pfam" id="PF13193">
    <property type="entry name" value="AMP-binding_C"/>
    <property type="match status" value="2"/>
</dbReference>
<evidence type="ECO:0000256" key="8">
    <source>
        <dbReference type="SAM" id="MobiDB-lite"/>
    </source>
</evidence>
<dbReference type="Gene3D" id="1.10.1200.10">
    <property type="entry name" value="ACP-like"/>
    <property type="match status" value="2"/>
</dbReference>
<dbReference type="InterPro" id="IPR042099">
    <property type="entry name" value="ANL_N_sf"/>
</dbReference>
<keyword evidence="5 9" id="KW-0812">Transmembrane</keyword>
<evidence type="ECO:0000256" key="3">
    <source>
        <dbReference type="ARBA" id="ARBA00022450"/>
    </source>
</evidence>
<feature type="transmembrane region" description="Helical" evidence="9">
    <location>
        <begin position="2174"/>
        <end position="2195"/>
    </location>
</feature>
<dbReference type="PANTHER" id="PTHR45527:SF1">
    <property type="entry name" value="FATTY ACID SYNTHASE"/>
    <property type="match status" value="1"/>
</dbReference>
<dbReference type="InterPro" id="IPR020806">
    <property type="entry name" value="PKS_PP-bd"/>
</dbReference>
<dbReference type="PROSITE" id="PS50075">
    <property type="entry name" value="CARRIER"/>
    <property type="match status" value="2"/>
</dbReference>
<dbReference type="SUPFAM" id="SSF47336">
    <property type="entry name" value="ACP-like"/>
    <property type="match status" value="1"/>
</dbReference>
<dbReference type="Proteomes" id="UP000646749">
    <property type="component" value="Unassembled WGS sequence"/>
</dbReference>
<evidence type="ECO:0000256" key="1">
    <source>
        <dbReference type="ARBA" id="ARBA00001957"/>
    </source>
</evidence>
<evidence type="ECO:0000256" key="6">
    <source>
        <dbReference type="ARBA" id="ARBA00022989"/>
    </source>
</evidence>
<feature type="transmembrane region" description="Helical" evidence="9">
    <location>
        <begin position="1966"/>
        <end position="1987"/>
    </location>
</feature>
<dbReference type="SMART" id="SM00823">
    <property type="entry name" value="PKS_PP"/>
    <property type="match status" value="2"/>
</dbReference>
<dbReference type="SUPFAM" id="SSF53474">
    <property type="entry name" value="alpha/beta-Hydrolases"/>
    <property type="match status" value="1"/>
</dbReference>
<dbReference type="PROSITE" id="PS00455">
    <property type="entry name" value="AMP_BINDING"/>
    <property type="match status" value="1"/>
</dbReference>
<dbReference type="Pfam" id="PF00501">
    <property type="entry name" value="AMP-binding"/>
    <property type="match status" value="2"/>
</dbReference>
<dbReference type="InterPro" id="IPR020845">
    <property type="entry name" value="AMP-binding_CS"/>
</dbReference>
<feature type="transmembrane region" description="Helical" evidence="9">
    <location>
        <begin position="2234"/>
        <end position="2252"/>
    </location>
</feature>
<comment type="subcellular location">
    <subcellularLocation>
        <location evidence="2">Cell membrane</location>
        <topology evidence="2">Multi-pass membrane protein</topology>
    </subcellularLocation>
</comment>
<evidence type="ECO:0000256" key="9">
    <source>
        <dbReference type="SAM" id="Phobius"/>
    </source>
</evidence>
<dbReference type="InterPro" id="IPR036736">
    <property type="entry name" value="ACP-like_sf"/>
</dbReference>
<dbReference type="InterPro" id="IPR000873">
    <property type="entry name" value="AMP-dep_synth/lig_dom"/>
</dbReference>
<dbReference type="SUPFAM" id="SSF52777">
    <property type="entry name" value="CoA-dependent acyltransferases"/>
    <property type="match status" value="2"/>
</dbReference>
<dbReference type="InterPro" id="IPR001242">
    <property type="entry name" value="Condensation_dom"/>
</dbReference>
<dbReference type="Pfam" id="PF00550">
    <property type="entry name" value="PP-binding"/>
    <property type="match status" value="2"/>
</dbReference>
<dbReference type="Gene3D" id="2.30.38.10">
    <property type="entry name" value="Luciferase, Domain 3"/>
    <property type="match status" value="1"/>
</dbReference>
<feature type="transmembrane region" description="Helical" evidence="9">
    <location>
        <begin position="1933"/>
        <end position="1960"/>
    </location>
</feature>
<dbReference type="NCBIfam" id="TIGR01733">
    <property type="entry name" value="AA-adenyl-dom"/>
    <property type="match status" value="2"/>
</dbReference>
<feature type="domain" description="Carrier" evidence="10">
    <location>
        <begin position="513"/>
        <end position="588"/>
    </location>
</feature>
<dbReference type="PROSITE" id="PS50850">
    <property type="entry name" value="MFS"/>
    <property type="match status" value="1"/>
</dbReference>
<dbReference type="Gene3D" id="1.20.1250.20">
    <property type="entry name" value="MFS general substrate transporter like domains"/>
    <property type="match status" value="1"/>
</dbReference>
<dbReference type="InterPro" id="IPR020846">
    <property type="entry name" value="MFS_dom"/>
</dbReference>
<dbReference type="Gene3D" id="3.40.50.1820">
    <property type="entry name" value="alpha/beta hydrolase"/>
    <property type="match status" value="1"/>
</dbReference>
<dbReference type="Gene3D" id="3.30.559.30">
    <property type="entry name" value="Nonribosomal peptide synthetase, condensation domain"/>
    <property type="match status" value="1"/>
</dbReference>
<evidence type="ECO:0008006" key="14">
    <source>
        <dbReference type="Google" id="ProtNLM"/>
    </source>
</evidence>
<dbReference type="Gene3D" id="3.30.300.30">
    <property type="match status" value="2"/>
</dbReference>
<keyword evidence="6 9" id="KW-1133">Transmembrane helix</keyword>
<dbReference type="CDD" id="cd05930">
    <property type="entry name" value="A_NRPS"/>
    <property type="match status" value="2"/>
</dbReference>
<dbReference type="InterPro" id="IPR045851">
    <property type="entry name" value="AMP-bd_C_sf"/>
</dbReference>
<protein>
    <recommendedName>
        <fullName evidence="14">Non-ribosomal peptide synthetase</fullName>
    </recommendedName>
</protein>
<feature type="transmembrane region" description="Helical" evidence="9">
    <location>
        <begin position="1999"/>
        <end position="2020"/>
    </location>
</feature>
<dbReference type="InterPro" id="IPR036259">
    <property type="entry name" value="MFS_trans_sf"/>
</dbReference>
<dbReference type="InterPro" id="IPR023213">
    <property type="entry name" value="CAT-like_dom_sf"/>
</dbReference>
<evidence type="ECO:0000256" key="5">
    <source>
        <dbReference type="ARBA" id="ARBA00022692"/>
    </source>
</evidence>
<comment type="cofactor">
    <cofactor evidence="1">
        <name>pantetheine 4'-phosphate</name>
        <dbReference type="ChEBI" id="CHEBI:47942"/>
    </cofactor>
</comment>
<feature type="transmembrane region" description="Helical" evidence="9">
    <location>
        <begin position="2207"/>
        <end position="2228"/>
    </location>
</feature>
<dbReference type="Gene3D" id="3.40.50.12780">
    <property type="entry name" value="N-terminal domain of ligase-like"/>
    <property type="match status" value="1"/>
</dbReference>
<evidence type="ECO:0000256" key="7">
    <source>
        <dbReference type="ARBA" id="ARBA00023136"/>
    </source>
</evidence>
<evidence type="ECO:0000259" key="10">
    <source>
        <dbReference type="PROSITE" id="PS50075"/>
    </source>
</evidence>
<dbReference type="Gene3D" id="3.40.50.980">
    <property type="match status" value="2"/>
</dbReference>
<dbReference type="EMBL" id="BONW01000013">
    <property type="protein sequence ID" value="GIG87884.1"/>
    <property type="molecule type" value="Genomic_DNA"/>
</dbReference>
<feature type="transmembrane region" description="Helical" evidence="9">
    <location>
        <begin position="2068"/>
        <end position="2087"/>
    </location>
</feature>